<dbReference type="Proteomes" id="UP000317977">
    <property type="component" value="Unassembled WGS sequence"/>
</dbReference>
<gene>
    <name evidence="1" type="ORF">Poly59_15020</name>
</gene>
<sequence length="58" mass="6347">MGPAYGKDVLISNRRASVNAYWTSILTSLQYRFTPGGPLHAHSHQMKTICPGSTEISV</sequence>
<reference evidence="1 2" key="1">
    <citation type="submission" date="2019-02" db="EMBL/GenBank/DDBJ databases">
        <title>Deep-cultivation of Planctomycetes and their phenomic and genomic characterization uncovers novel biology.</title>
        <authorList>
            <person name="Wiegand S."/>
            <person name="Jogler M."/>
            <person name="Boedeker C."/>
            <person name="Pinto D."/>
            <person name="Vollmers J."/>
            <person name="Rivas-Marin E."/>
            <person name="Kohn T."/>
            <person name="Peeters S.H."/>
            <person name="Heuer A."/>
            <person name="Rast P."/>
            <person name="Oberbeckmann S."/>
            <person name="Bunk B."/>
            <person name="Jeske O."/>
            <person name="Meyerdierks A."/>
            <person name="Storesund J.E."/>
            <person name="Kallscheuer N."/>
            <person name="Luecker S."/>
            <person name="Lage O.M."/>
            <person name="Pohl T."/>
            <person name="Merkel B.J."/>
            <person name="Hornburger P."/>
            <person name="Mueller R.-W."/>
            <person name="Bruemmer F."/>
            <person name="Labrenz M."/>
            <person name="Spormann A.M."/>
            <person name="Op Den Camp H."/>
            <person name="Overmann J."/>
            <person name="Amann R."/>
            <person name="Jetten M.S.M."/>
            <person name="Mascher T."/>
            <person name="Medema M.H."/>
            <person name="Devos D.P."/>
            <person name="Kaster A.-K."/>
            <person name="Ovreas L."/>
            <person name="Rohde M."/>
            <person name="Galperin M.Y."/>
            <person name="Jogler C."/>
        </authorList>
    </citation>
    <scope>NUCLEOTIDE SEQUENCE [LARGE SCALE GENOMIC DNA]</scope>
    <source>
        <strain evidence="1 2">Poly59</strain>
    </source>
</reference>
<comment type="caution">
    <text evidence="1">The sequence shown here is derived from an EMBL/GenBank/DDBJ whole genome shotgun (WGS) entry which is preliminary data.</text>
</comment>
<keyword evidence="2" id="KW-1185">Reference proteome</keyword>
<evidence type="ECO:0000313" key="2">
    <source>
        <dbReference type="Proteomes" id="UP000317977"/>
    </source>
</evidence>
<organism evidence="1 2">
    <name type="scientific">Rubripirellula reticaptiva</name>
    <dbReference type="NCBI Taxonomy" id="2528013"/>
    <lineage>
        <taxon>Bacteria</taxon>
        <taxon>Pseudomonadati</taxon>
        <taxon>Planctomycetota</taxon>
        <taxon>Planctomycetia</taxon>
        <taxon>Pirellulales</taxon>
        <taxon>Pirellulaceae</taxon>
        <taxon>Rubripirellula</taxon>
    </lineage>
</organism>
<evidence type="ECO:0000313" key="1">
    <source>
        <dbReference type="EMBL" id="TWU55205.1"/>
    </source>
</evidence>
<proteinExistence type="predicted"/>
<dbReference type="AlphaFoldDB" id="A0A5C6F277"/>
<protein>
    <submittedName>
        <fullName evidence="1">Uncharacterized protein</fullName>
    </submittedName>
</protein>
<dbReference type="EMBL" id="SJPX01000002">
    <property type="protein sequence ID" value="TWU55205.1"/>
    <property type="molecule type" value="Genomic_DNA"/>
</dbReference>
<accession>A0A5C6F277</accession>
<name>A0A5C6F277_9BACT</name>